<accession>A0A1G8JNE8</accession>
<gene>
    <name evidence="1" type="ORF">SAMN05444695_106242</name>
</gene>
<organism evidence="1 2">
    <name type="scientific">Rhodococcus triatomae</name>
    <dbReference type="NCBI Taxonomy" id="300028"/>
    <lineage>
        <taxon>Bacteria</taxon>
        <taxon>Bacillati</taxon>
        <taxon>Actinomycetota</taxon>
        <taxon>Actinomycetes</taxon>
        <taxon>Mycobacteriales</taxon>
        <taxon>Nocardiaceae</taxon>
        <taxon>Rhodococcus</taxon>
    </lineage>
</organism>
<dbReference type="InterPro" id="IPR012348">
    <property type="entry name" value="RNR-like"/>
</dbReference>
<dbReference type="Gene3D" id="1.10.620.20">
    <property type="entry name" value="Ribonucleotide Reductase, subunit A"/>
    <property type="match status" value="1"/>
</dbReference>
<protein>
    <submittedName>
        <fullName evidence="1">p-aminobenzoate N-oxygenase AurF</fullName>
    </submittedName>
</protein>
<sequence length="322" mass="36103">MSAHVRARPPTMPTADPDDRVENAVVSRLTTTWGRRATVKKPEPDLDDLFDLEKHDYPDTLLPFARHDAFLSASEDARNRLRAWAWVAFNKNVMDIEQYVVNPGFDLLAHDAFDSGLGDTLYLAVHQSMVDEQYHTLMHRNASAVTRRRRGWALPDRVLPDVLTVRRVRRAADEAGDRRVAALLTLAFTTVAEISISSYLDLVCDDEDVQPVNRATVRLHNRDEYTHASITSEAAAAVFDGLDGNECRVFLEGLVAGMDAFGGNDFGSWRAIVDYEELPGGQAMIDDAEHHLGSARPGQDFSGIRRLCEQLDVAERLSWDWT</sequence>
<reference evidence="1 2" key="1">
    <citation type="submission" date="2016-10" db="EMBL/GenBank/DDBJ databases">
        <authorList>
            <person name="de Groot N.N."/>
        </authorList>
    </citation>
    <scope>NUCLEOTIDE SEQUENCE [LARGE SCALE GENOMIC DNA]</scope>
    <source>
        <strain evidence="1 2">DSM 44892</strain>
    </source>
</reference>
<evidence type="ECO:0000313" key="2">
    <source>
        <dbReference type="Proteomes" id="UP000183263"/>
    </source>
</evidence>
<dbReference type="Proteomes" id="UP000183263">
    <property type="component" value="Unassembled WGS sequence"/>
</dbReference>
<keyword evidence="2" id="KW-1185">Reference proteome</keyword>
<dbReference type="EMBL" id="FNDN01000006">
    <property type="protein sequence ID" value="SDI32809.1"/>
    <property type="molecule type" value="Genomic_DNA"/>
</dbReference>
<dbReference type="OrthoDB" id="581579at2"/>
<proteinExistence type="predicted"/>
<dbReference type="AlphaFoldDB" id="A0A1G8JNE8"/>
<dbReference type="RefSeq" id="WP_072738299.1">
    <property type="nucleotide sequence ID" value="NZ_CP048813.1"/>
</dbReference>
<dbReference type="GO" id="GO:0016491">
    <property type="term" value="F:oxidoreductase activity"/>
    <property type="evidence" value="ECO:0007669"/>
    <property type="project" value="InterPro"/>
</dbReference>
<dbReference type="Pfam" id="PF11583">
    <property type="entry name" value="AurF"/>
    <property type="match status" value="1"/>
</dbReference>
<evidence type="ECO:0000313" key="1">
    <source>
        <dbReference type="EMBL" id="SDI32809.1"/>
    </source>
</evidence>
<dbReference type="InterPro" id="IPR025859">
    <property type="entry name" value="AurF/CmlI"/>
</dbReference>
<name>A0A1G8JNE8_9NOCA</name>